<comment type="caution">
    <text evidence="4">The sequence shown here is derived from an EMBL/GenBank/DDBJ whole genome shotgun (WGS) entry which is preliminary data.</text>
</comment>
<evidence type="ECO:0000313" key="5">
    <source>
        <dbReference type="Proteomes" id="UP000182932"/>
    </source>
</evidence>
<keyword evidence="1" id="KW-0805">Transcription regulation</keyword>
<dbReference type="SUPFAM" id="SSF55781">
    <property type="entry name" value="GAF domain-like"/>
    <property type="match status" value="1"/>
</dbReference>
<dbReference type="PANTHER" id="PTHR30136">
    <property type="entry name" value="HELIX-TURN-HELIX TRANSCRIPTIONAL REGULATOR, ICLR FAMILY"/>
    <property type="match status" value="1"/>
</dbReference>
<dbReference type="InterPro" id="IPR036390">
    <property type="entry name" value="WH_DNA-bd_sf"/>
</dbReference>
<evidence type="ECO:0000313" key="4">
    <source>
        <dbReference type="EMBL" id="SEJ72420.1"/>
    </source>
</evidence>
<feature type="domain" description="HTH iclR-type" evidence="3">
    <location>
        <begin position="2"/>
        <end position="64"/>
    </location>
</feature>
<keyword evidence="5" id="KW-1185">Reference proteome</keyword>
<keyword evidence="2" id="KW-0804">Transcription</keyword>
<dbReference type="PANTHER" id="PTHR30136:SF35">
    <property type="entry name" value="HTH-TYPE TRANSCRIPTIONAL REGULATOR RV1719"/>
    <property type="match status" value="1"/>
</dbReference>
<dbReference type="SUPFAM" id="SSF46785">
    <property type="entry name" value="Winged helix' DNA-binding domain"/>
    <property type="match status" value="1"/>
</dbReference>
<proteinExistence type="predicted"/>
<evidence type="ECO:0000256" key="1">
    <source>
        <dbReference type="ARBA" id="ARBA00023015"/>
    </source>
</evidence>
<keyword evidence="4" id="KW-0238">DNA-binding</keyword>
<evidence type="ECO:0000259" key="3">
    <source>
        <dbReference type="PROSITE" id="PS51077"/>
    </source>
</evidence>
<accession>A0A975WB89</accession>
<reference evidence="4 5" key="1">
    <citation type="submission" date="2016-10" db="EMBL/GenBank/DDBJ databases">
        <authorList>
            <person name="Varghese N."/>
            <person name="Submissions S."/>
        </authorList>
    </citation>
    <scope>NUCLEOTIDE SEQUENCE [LARGE SCALE GENOMIC DNA]</scope>
    <source>
        <strain evidence="4 5">FF3</strain>
    </source>
</reference>
<dbReference type="Proteomes" id="UP000182932">
    <property type="component" value="Unassembled WGS sequence"/>
</dbReference>
<dbReference type="GeneID" id="80819009"/>
<dbReference type="GO" id="GO:0003700">
    <property type="term" value="F:DNA-binding transcription factor activity"/>
    <property type="evidence" value="ECO:0007669"/>
    <property type="project" value="TreeGrafter"/>
</dbReference>
<dbReference type="RefSeq" id="WP_083416052.1">
    <property type="nucleotide sequence ID" value="NZ_CATLQZ010000007.1"/>
</dbReference>
<dbReference type="AlphaFoldDB" id="A0A975WB89"/>
<dbReference type="GO" id="GO:0003677">
    <property type="term" value="F:DNA binding"/>
    <property type="evidence" value="ECO:0007669"/>
    <property type="project" value="UniProtKB-KW"/>
</dbReference>
<name>A0A975WB89_9RHOB</name>
<sequence>MSGTSSRVIAILEALTGPEADGLSAQEVVERSGLPASTGYRIITELQELGLVHRSASRKIMANFSFQRRLHCPGLEPEMLADACALLSDRLTVAAEVVVLSGHNMLWHIVQQHPDQAIRLRAFPGFMRGAYELDSISRLALAHRPVETLEKSWDTGAFYTAGVDRRSLDWAEARAMIAAVDPAEMQYDMMGNAKGIRRYCVAIHGPGGGMVCLLTVAEAATPVRDEAQHVANVRGHLMARKSAIESAFSDPARTG</sequence>
<dbReference type="InterPro" id="IPR036388">
    <property type="entry name" value="WH-like_DNA-bd_sf"/>
</dbReference>
<dbReference type="PROSITE" id="PS51077">
    <property type="entry name" value="HTH_ICLR"/>
    <property type="match status" value="1"/>
</dbReference>
<dbReference type="EMBL" id="FNYY01000009">
    <property type="protein sequence ID" value="SEJ72420.1"/>
    <property type="molecule type" value="Genomic_DNA"/>
</dbReference>
<dbReference type="Gene3D" id="1.10.10.10">
    <property type="entry name" value="Winged helix-like DNA-binding domain superfamily/Winged helix DNA-binding domain"/>
    <property type="match status" value="1"/>
</dbReference>
<dbReference type="InterPro" id="IPR050707">
    <property type="entry name" value="HTH_MetabolicPath_Reg"/>
</dbReference>
<dbReference type="InterPro" id="IPR029016">
    <property type="entry name" value="GAF-like_dom_sf"/>
</dbReference>
<evidence type="ECO:0000256" key="2">
    <source>
        <dbReference type="ARBA" id="ARBA00023163"/>
    </source>
</evidence>
<organism evidence="4 5">
    <name type="scientific">Marinovum algicola</name>
    <dbReference type="NCBI Taxonomy" id="42444"/>
    <lineage>
        <taxon>Bacteria</taxon>
        <taxon>Pseudomonadati</taxon>
        <taxon>Pseudomonadota</taxon>
        <taxon>Alphaproteobacteria</taxon>
        <taxon>Rhodobacterales</taxon>
        <taxon>Roseobacteraceae</taxon>
        <taxon>Marinovum</taxon>
    </lineage>
</organism>
<dbReference type="GO" id="GO:0045892">
    <property type="term" value="P:negative regulation of DNA-templated transcription"/>
    <property type="evidence" value="ECO:0007669"/>
    <property type="project" value="TreeGrafter"/>
</dbReference>
<protein>
    <submittedName>
        <fullName evidence="4">DNA-binding transcriptional regulator, IclR family</fullName>
    </submittedName>
</protein>
<dbReference type="Gene3D" id="3.30.450.40">
    <property type="match status" value="1"/>
</dbReference>
<dbReference type="Pfam" id="PF09339">
    <property type="entry name" value="HTH_IclR"/>
    <property type="match status" value="1"/>
</dbReference>
<gene>
    <name evidence="4" type="ORF">SAMN04487940_109124</name>
</gene>
<dbReference type="InterPro" id="IPR005471">
    <property type="entry name" value="Tscrpt_reg_IclR_N"/>
</dbReference>